<dbReference type="Pfam" id="PF05686">
    <property type="entry name" value="Glyco_transf_90"/>
    <property type="match status" value="1"/>
</dbReference>
<dbReference type="SMART" id="SM00672">
    <property type="entry name" value="CAP10"/>
    <property type="match status" value="1"/>
</dbReference>
<feature type="domain" description="Glycosyl transferase CAP10" evidence="1">
    <location>
        <begin position="178"/>
        <end position="428"/>
    </location>
</feature>
<dbReference type="PANTHER" id="PTHR12203:SF74">
    <property type="entry name" value="GLYCOSYLTRANSFERASE"/>
    <property type="match status" value="1"/>
</dbReference>
<sequence>MKEKLMKCNKHYRSFFGHKLAPPIIQTKRLAAGAAAALLLLLYIIATKDAARPPLANMKSTDGDDVAFEFPLDCAAWNKTNTCPRNYPTSSPPANLSPAAGVPGMCPEYFRWIHEDLKPWKETGITREMVEKGRRSAHFRLVVSGGRMYVEKYRKSIQSRALFSMWGMVQLLRWYPGKLPDLELMFDCDDRPVVRAKDFRNPNSGPPPVFRYCSDERSLDIVFPDWSFWGWAETNIRPWRSVMKDIKEGNKRKKWKDRVPLAYWKGNPKVTPSRTDLMKCNLTRRHNFNTLLYVQDWKKEARREYKQSSLEDQCTHRYKIYIEGWAWSVSEKYIMACDSPTLYVASRFHDFFVRGMVPLRHYWPINKTSKCKSLQFAVHWGNNNNHTSHAQAIGEAGSKFIQEDMKMEKIYDFMYHLLNEYAKMLRFKPEIPPNAVELCAEALACPTNGMWRKFMDESLEKSPSYTHLRRHHPCTLPPPYDPQELEAFLGEKMEATKQVETREKEYWDNKFKS</sequence>
<proteinExistence type="predicted"/>
<dbReference type="AlphaFoldDB" id="A0A328E816"/>
<evidence type="ECO:0000313" key="3">
    <source>
        <dbReference type="Proteomes" id="UP000249390"/>
    </source>
</evidence>
<dbReference type="Proteomes" id="UP000249390">
    <property type="component" value="Unassembled WGS sequence"/>
</dbReference>
<accession>A0A328E816</accession>
<protein>
    <recommendedName>
        <fullName evidence="1">Glycosyl transferase CAP10 domain-containing protein</fullName>
    </recommendedName>
</protein>
<comment type="caution">
    <text evidence="2">The sequence shown here is derived from an EMBL/GenBank/DDBJ whole genome shotgun (WGS) entry which is preliminary data.</text>
</comment>
<name>A0A328E816_9ASTE</name>
<dbReference type="EMBL" id="NQVE01000015">
    <property type="protein sequence ID" value="RAL54144.1"/>
    <property type="molecule type" value="Genomic_DNA"/>
</dbReference>
<evidence type="ECO:0000313" key="2">
    <source>
        <dbReference type="EMBL" id="RAL54144.1"/>
    </source>
</evidence>
<reference evidence="2 3" key="1">
    <citation type="submission" date="2018-06" db="EMBL/GenBank/DDBJ databases">
        <title>The Genome of Cuscuta australis (Dodder) Provides Insight into the Evolution of Plant Parasitism.</title>
        <authorList>
            <person name="Liu H."/>
        </authorList>
    </citation>
    <scope>NUCLEOTIDE SEQUENCE [LARGE SCALE GENOMIC DNA]</scope>
    <source>
        <strain evidence="3">cv. Yunnan</strain>
        <tissue evidence="2">Vines</tissue>
    </source>
</reference>
<organism evidence="2 3">
    <name type="scientific">Cuscuta australis</name>
    <dbReference type="NCBI Taxonomy" id="267555"/>
    <lineage>
        <taxon>Eukaryota</taxon>
        <taxon>Viridiplantae</taxon>
        <taxon>Streptophyta</taxon>
        <taxon>Embryophyta</taxon>
        <taxon>Tracheophyta</taxon>
        <taxon>Spermatophyta</taxon>
        <taxon>Magnoliopsida</taxon>
        <taxon>eudicotyledons</taxon>
        <taxon>Gunneridae</taxon>
        <taxon>Pentapetalae</taxon>
        <taxon>asterids</taxon>
        <taxon>lamiids</taxon>
        <taxon>Solanales</taxon>
        <taxon>Convolvulaceae</taxon>
        <taxon>Cuscuteae</taxon>
        <taxon>Cuscuta</taxon>
        <taxon>Cuscuta subgen. Grammica</taxon>
        <taxon>Cuscuta sect. Cleistogrammica</taxon>
    </lineage>
</organism>
<evidence type="ECO:0000259" key="1">
    <source>
        <dbReference type="SMART" id="SM00672"/>
    </source>
</evidence>
<dbReference type="InterPro" id="IPR051091">
    <property type="entry name" value="O-Glucosyltr/Glycosyltrsf_90"/>
</dbReference>
<dbReference type="InterPro" id="IPR006598">
    <property type="entry name" value="CAP10"/>
</dbReference>
<gene>
    <name evidence="2" type="ORF">DM860_004615</name>
</gene>
<keyword evidence="3" id="KW-1185">Reference proteome</keyword>
<dbReference type="PANTHER" id="PTHR12203">
    <property type="entry name" value="KDEL LYS-ASP-GLU-LEU CONTAINING - RELATED"/>
    <property type="match status" value="1"/>
</dbReference>